<comment type="similarity">
    <text evidence="1">Belongs to the acyl coenzyme A hydrolase family.</text>
</comment>
<evidence type="ECO:0000256" key="2">
    <source>
        <dbReference type="ARBA" id="ARBA00022801"/>
    </source>
</evidence>
<name>A0A4R5NJ15_9LACO</name>
<gene>
    <name evidence="5" type="ORF">C5L31_000088</name>
</gene>
<keyword evidence="2 3" id="KW-0378">Hydrolase</keyword>
<dbReference type="GO" id="GO:0009062">
    <property type="term" value="P:fatty acid catabolic process"/>
    <property type="evidence" value="ECO:0007669"/>
    <property type="project" value="TreeGrafter"/>
</dbReference>
<reference evidence="5 6" key="1">
    <citation type="journal article" date="2019" name="Appl. Microbiol. Biotechnol.">
        <title>Uncovering carbohydrate metabolism through a genotype-phenotype association study of 56 lactic acid bacteria genomes.</title>
        <authorList>
            <person name="Buron-Moles G."/>
            <person name="Chailyan A."/>
            <person name="Dolejs I."/>
            <person name="Forster J."/>
            <person name="Miks M.H."/>
        </authorList>
    </citation>
    <scope>NUCLEOTIDE SEQUENCE [LARGE SCALE GENOMIC DNA]</scope>
    <source>
        <strain evidence="5 6">ATCC 49373</strain>
    </source>
</reference>
<accession>A0A4R5NJ15</accession>
<feature type="domain" description="HotDog ACOT-type" evidence="4">
    <location>
        <begin position="9"/>
        <end position="121"/>
    </location>
</feature>
<dbReference type="InterPro" id="IPR033120">
    <property type="entry name" value="HOTDOG_ACOT"/>
</dbReference>
<organism evidence="5 6">
    <name type="scientific">Secundilactobacillus malefermentans</name>
    <dbReference type="NCBI Taxonomy" id="176292"/>
    <lineage>
        <taxon>Bacteria</taxon>
        <taxon>Bacillati</taxon>
        <taxon>Bacillota</taxon>
        <taxon>Bacilli</taxon>
        <taxon>Lactobacillales</taxon>
        <taxon>Lactobacillaceae</taxon>
        <taxon>Secundilactobacillus</taxon>
    </lineage>
</organism>
<dbReference type="EMBL" id="PUFO01000076">
    <property type="protein sequence ID" value="TDG74441.1"/>
    <property type="molecule type" value="Genomic_DNA"/>
</dbReference>
<dbReference type="GO" id="GO:0052816">
    <property type="term" value="F:long-chain fatty acyl-CoA hydrolase activity"/>
    <property type="evidence" value="ECO:0007669"/>
    <property type="project" value="TreeGrafter"/>
</dbReference>
<dbReference type="RefSeq" id="WP_010619009.1">
    <property type="nucleotide sequence ID" value="NZ_CP042371.1"/>
</dbReference>
<dbReference type="GO" id="GO:0006637">
    <property type="term" value="P:acyl-CoA metabolic process"/>
    <property type="evidence" value="ECO:0007669"/>
    <property type="project" value="TreeGrafter"/>
</dbReference>
<evidence type="ECO:0000256" key="1">
    <source>
        <dbReference type="ARBA" id="ARBA00010458"/>
    </source>
</evidence>
<dbReference type="OrthoDB" id="9791628at2"/>
<keyword evidence="6" id="KW-1185">Reference proteome</keyword>
<protein>
    <recommendedName>
        <fullName evidence="4">HotDog ACOT-type domain-containing protein</fullName>
    </recommendedName>
</protein>
<dbReference type="InterPro" id="IPR006683">
    <property type="entry name" value="Thioestr_dom"/>
</dbReference>
<dbReference type="SUPFAM" id="SSF54637">
    <property type="entry name" value="Thioesterase/thiol ester dehydrase-isomerase"/>
    <property type="match status" value="1"/>
</dbReference>
<dbReference type="CDD" id="cd03442">
    <property type="entry name" value="BFIT_BACH"/>
    <property type="match status" value="1"/>
</dbReference>
<dbReference type="PANTHER" id="PTHR11049">
    <property type="entry name" value="ACYL COENZYME A THIOESTER HYDROLASE"/>
    <property type="match status" value="1"/>
</dbReference>
<evidence type="ECO:0000259" key="4">
    <source>
        <dbReference type="PROSITE" id="PS51770"/>
    </source>
</evidence>
<dbReference type="Gene3D" id="3.10.129.10">
    <property type="entry name" value="Hotdog Thioesterase"/>
    <property type="match status" value="1"/>
</dbReference>
<evidence type="ECO:0000313" key="5">
    <source>
        <dbReference type="EMBL" id="TDG74441.1"/>
    </source>
</evidence>
<comment type="caution">
    <text evidence="5">The sequence shown here is derived from an EMBL/GenBank/DDBJ whole genome shotgun (WGS) entry which is preliminary data.</text>
</comment>
<sequence length="166" mass="18254">MSAKQLTCNETFASASHRIFLSDLNEHETVFGGRILSWVDDSASISCERASRQVTVTASLDHINFIHPVVLQDGLDLQSYVTGAGHRSLEVFVKGVGEHLLTGEKFLAFSCFSTFVTLSKSPNPALPEIVPVTDEQKFICAGYDERNAARKAGRAVQKDLMDHLEL</sequence>
<dbReference type="Pfam" id="PF03061">
    <property type="entry name" value="4HBT"/>
    <property type="match status" value="1"/>
</dbReference>
<proteinExistence type="inferred from homology"/>
<dbReference type="AlphaFoldDB" id="A0A4R5NJ15"/>
<dbReference type="STRING" id="1122149.FD44_GL000967"/>
<dbReference type="GO" id="GO:0005829">
    <property type="term" value="C:cytosol"/>
    <property type="evidence" value="ECO:0007669"/>
    <property type="project" value="TreeGrafter"/>
</dbReference>
<evidence type="ECO:0000313" key="6">
    <source>
        <dbReference type="Proteomes" id="UP000294854"/>
    </source>
</evidence>
<dbReference type="PROSITE" id="PS51770">
    <property type="entry name" value="HOTDOG_ACOT"/>
    <property type="match status" value="1"/>
</dbReference>
<dbReference type="PANTHER" id="PTHR11049:SF24">
    <property type="entry name" value="CYTOSOLIC ACYL COENZYME A THIOESTER HYDROLASE"/>
    <property type="match status" value="1"/>
</dbReference>
<dbReference type="Proteomes" id="UP000294854">
    <property type="component" value="Unassembled WGS sequence"/>
</dbReference>
<evidence type="ECO:0000256" key="3">
    <source>
        <dbReference type="PROSITE-ProRule" id="PRU01106"/>
    </source>
</evidence>
<dbReference type="InterPro" id="IPR029069">
    <property type="entry name" value="HotDog_dom_sf"/>
</dbReference>
<dbReference type="InterPro" id="IPR040170">
    <property type="entry name" value="Cytosol_ACT"/>
</dbReference>